<keyword evidence="3" id="KW-0347">Helicase</keyword>
<dbReference type="PROSITE" id="PS51997">
    <property type="entry name" value="UPF1_CH_RICH"/>
    <property type="match status" value="1"/>
</dbReference>
<protein>
    <submittedName>
        <fullName evidence="3">ATP-dependent helicase NAM7</fullName>
    </submittedName>
</protein>
<dbReference type="Proteomes" id="UP001626550">
    <property type="component" value="Unassembled WGS sequence"/>
</dbReference>
<keyword evidence="1" id="KW-0479">Metal-binding</keyword>
<sequence length="309" mass="34918">MDAYDAYGPNSQALTFLDTDHDMWGGTQAEDAEPAVFSLPPAAESQSQTAVAPIKTVETSVDEVEPVEWACAYCGIDDPAAVVQCKATGKWFCNGRGNCSGSHIVIHLVRARSKEVSLHQDSPLKDSLLECYVCGSQNVFQLGFVPAKSESVVVLLCRRPCAHQNHDMNWDPQQWQPLIQERQFLPWLVKVPSPEQQFKAKQISAKEINKLEELWKRENSELDDEPFIEPRPVPLQFQSSVEYRDIFAPLISFEAEYNRRIKESIRLENVTVRWETNLNKKKVAYFCIPGANEGPELRIATGDELYLCS</sequence>
<keyword evidence="1" id="KW-0863">Zinc-finger</keyword>
<reference evidence="3 4" key="1">
    <citation type="submission" date="2024-11" db="EMBL/GenBank/DDBJ databases">
        <title>Adaptive evolution of stress response genes in parasites aligns with host niche diversity.</title>
        <authorList>
            <person name="Hahn C."/>
            <person name="Resl P."/>
        </authorList>
    </citation>
    <scope>NUCLEOTIDE SEQUENCE [LARGE SCALE GENOMIC DNA]</scope>
    <source>
        <strain evidence="3">EGGRZ-B1_66</strain>
        <tissue evidence="3">Body</tissue>
    </source>
</reference>
<comment type="caution">
    <text evidence="3">The sequence shown here is derived from an EMBL/GenBank/DDBJ whole genome shotgun (WGS) entry which is preliminary data.</text>
</comment>
<feature type="non-terminal residue" evidence="3">
    <location>
        <position position="309"/>
    </location>
</feature>
<dbReference type="InterPro" id="IPR018999">
    <property type="entry name" value="UPF1_CH/ZBD"/>
</dbReference>
<feature type="region of interest" description="C4" evidence="1">
    <location>
        <begin position="131"/>
        <end position="161"/>
    </location>
</feature>
<keyword evidence="3" id="KW-0067">ATP-binding</keyword>
<evidence type="ECO:0000313" key="3">
    <source>
        <dbReference type="EMBL" id="KAL3307878.1"/>
    </source>
</evidence>
<keyword evidence="3" id="KW-0378">Hydrolase</keyword>
<proteinExistence type="predicted"/>
<dbReference type="Pfam" id="PF09416">
    <property type="entry name" value="UPF1_Zn_bind"/>
    <property type="match status" value="1"/>
</dbReference>
<dbReference type="AlphaFoldDB" id="A0ABD2PLN1"/>
<dbReference type="Gene3D" id="2.40.30.230">
    <property type="match status" value="1"/>
</dbReference>
<feature type="domain" description="Upf1" evidence="2">
    <location>
        <begin position="63"/>
        <end position="218"/>
    </location>
</feature>
<name>A0ABD2PLN1_9PLAT</name>
<organism evidence="3 4">
    <name type="scientific">Cichlidogyrus casuarinus</name>
    <dbReference type="NCBI Taxonomy" id="1844966"/>
    <lineage>
        <taxon>Eukaryota</taxon>
        <taxon>Metazoa</taxon>
        <taxon>Spiralia</taxon>
        <taxon>Lophotrochozoa</taxon>
        <taxon>Platyhelminthes</taxon>
        <taxon>Monogenea</taxon>
        <taxon>Monopisthocotylea</taxon>
        <taxon>Dactylogyridea</taxon>
        <taxon>Ancyrocephalidae</taxon>
        <taxon>Cichlidogyrus</taxon>
    </lineage>
</organism>
<accession>A0ABD2PLN1</accession>
<keyword evidence="1" id="KW-0862">Zinc</keyword>
<evidence type="ECO:0000256" key="1">
    <source>
        <dbReference type="PROSITE-ProRule" id="PRU01341"/>
    </source>
</evidence>
<dbReference type="CDD" id="cd21400">
    <property type="entry name" value="ZBD_UPF1-like"/>
    <property type="match status" value="1"/>
</dbReference>
<feature type="region of interest" description="C3H" evidence="1">
    <location>
        <begin position="71"/>
        <end position="103"/>
    </location>
</feature>
<keyword evidence="4" id="KW-1185">Reference proteome</keyword>
<evidence type="ECO:0000313" key="4">
    <source>
        <dbReference type="Proteomes" id="UP001626550"/>
    </source>
</evidence>
<dbReference type="GO" id="GO:0008270">
    <property type="term" value="F:zinc ion binding"/>
    <property type="evidence" value="ECO:0007669"/>
    <property type="project" value="UniProtKB-UniRule"/>
</dbReference>
<feature type="region of interest" description="CC/SHH/C" evidence="1">
    <location>
        <begin position="85"/>
        <end position="113"/>
    </location>
</feature>
<dbReference type="EMBL" id="JBJKFK010006287">
    <property type="protein sequence ID" value="KAL3307878.1"/>
    <property type="molecule type" value="Genomic_DNA"/>
</dbReference>
<gene>
    <name evidence="3" type="primary">UPF1_4</name>
    <name evidence="3" type="ORF">Ciccas_013598</name>
</gene>
<keyword evidence="3" id="KW-0547">Nucleotide-binding</keyword>
<evidence type="ECO:0000259" key="2">
    <source>
        <dbReference type="PROSITE" id="PS51997"/>
    </source>
</evidence>
<dbReference type="GO" id="GO:0004386">
    <property type="term" value="F:helicase activity"/>
    <property type="evidence" value="ECO:0007669"/>
    <property type="project" value="UniProtKB-KW"/>
</dbReference>